<dbReference type="Proteomes" id="UP000822688">
    <property type="component" value="Chromosome 4"/>
</dbReference>
<comment type="caution">
    <text evidence="12">The sequence shown here is derived from an EMBL/GenBank/DDBJ whole genome shotgun (WGS) entry which is preliminary data.</text>
</comment>
<dbReference type="Gene3D" id="3.40.50.300">
    <property type="entry name" value="P-loop containing nucleotide triphosphate hydrolases"/>
    <property type="match status" value="2"/>
</dbReference>
<feature type="transmembrane region" description="Helical" evidence="10">
    <location>
        <begin position="426"/>
        <end position="446"/>
    </location>
</feature>
<feature type="domain" description="ABC transporter" evidence="11">
    <location>
        <begin position="1565"/>
        <end position="1802"/>
    </location>
</feature>
<comment type="similarity">
    <text evidence="2">Belongs to the ABC transporter superfamily. ABCA family. CPR flippase (TC 3.A.1.211) subfamily.</text>
</comment>
<dbReference type="GO" id="GO:0005319">
    <property type="term" value="F:lipid transporter activity"/>
    <property type="evidence" value="ECO:0007669"/>
    <property type="project" value="TreeGrafter"/>
</dbReference>
<evidence type="ECO:0000256" key="5">
    <source>
        <dbReference type="ARBA" id="ARBA00022737"/>
    </source>
</evidence>
<gene>
    <name evidence="12" type="ORF">KC19_4G054100</name>
</gene>
<keyword evidence="4 10" id="KW-0812">Transmembrane</keyword>
<dbReference type="PANTHER" id="PTHR19229:SF36">
    <property type="entry name" value="ATP-BINDING CASSETTE SUB-FAMILY A MEMBER 2"/>
    <property type="match status" value="1"/>
</dbReference>
<keyword evidence="9 10" id="KW-0472">Membrane</keyword>
<keyword evidence="3" id="KW-0813">Transport</keyword>
<dbReference type="InterPro" id="IPR003593">
    <property type="entry name" value="AAA+_ATPase"/>
</dbReference>
<dbReference type="PROSITE" id="PS00211">
    <property type="entry name" value="ABC_TRANSPORTER_1"/>
    <property type="match status" value="2"/>
</dbReference>
<evidence type="ECO:0000256" key="4">
    <source>
        <dbReference type="ARBA" id="ARBA00022692"/>
    </source>
</evidence>
<name>A0A8T0I6Y0_CERPU</name>
<dbReference type="CDD" id="cd03263">
    <property type="entry name" value="ABC_subfamily_A"/>
    <property type="match status" value="2"/>
</dbReference>
<dbReference type="PROSITE" id="PS50893">
    <property type="entry name" value="ABC_TRANSPORTER_2"/>
    <property type="match status" value="2"/>
</dbReference>
<feature type="transmembrane region" description="Helical" evidence="10">
    <location>
        <begin position="503"/>
        <end position="525"/>
    </location>
</feature>
<accession>A0A8T0I6Y0</accession>
<evidence type="ECO:0000256" key="1">
    <source>
        <dbReference type="ARBA" id="ARBA00004141"/>
    </source>
</evidence>
<protein>
    <recommendedName>
        <fullName evidence="11">ABC transporter domain-containing protein</fullName>
    </recommendedName>
</protein>
<dbReference type="InterPro" id="IPR017871">
    <property type="entry name" value="ABC_transporter-like_CS"/>
</dbReference>
<dbReference type="PANTHER" id="PTHR19229">
    <property type="entry name" value="ATP-BINDING CASSETTE TRANSPORTER SUBFAMILY A ABCA"/>
    <property type="match status" value="1"/>
</dbReference>
<dbReference type="FunFam" id="3.40.50.300:FF:000933">
    <property type="entry name" value="ABC transporter A family member 7"/>
    <property type="match status" value="1"/>
</dbReference>
<keyword evidence="13" id="KW-1185">Reference proteome</keyword>
<dbReference type="SUPFAM" id="SSF52540">
    <property type="entry name" value="P-loop containing nucleoside triphosphate hydrolases"/>
    <property type="match status" value="2"/>
</dbReference>
<evidence type="ECO:0000256" key="8">
    <source>
        <dbReference type="ARBA" id="ARBA00022989"/>
    </source>
</evidence>
<evidence type="ECO:0000313" key="12">
    <source>
        <dbReference type="EMBL" id="KAG0578847.1"/>
    </source>
</evidence>
<proteinExistence type="inferred from homology"/>
<evidence type="ECO:0000256" key="10">
    <source>
        <dbReference type="SAM" id="Phobius"/>
    </source>
</evidence>
<feature type="domain" description="ABC transporter" evidence="11">
    <location>
        <begin position="687"/>
        <end position="917"/>
    </location>
</feature>
<dbReference type="Pfam" id="PF23321">
    <property type="entry name" value="R1_ABCA1"/>
    <property type="match status" value="2"/>
</dbReference>
<dbReference type="FunFam" id="3.40.50.300:FF:000327">
    <property type="entry name" value="ATP-binding cassette sub-family A member 3"/>
    <property type="match status" value="1"/>
</dbReference>
<keyword evidence="7" id="KW-0067">ATP-binding</keyword>
<comment type="subcellular location">
    <subcellularLocation>
        <location evidence="1">Membrane</location>
        <topology evidence="1">Multi-pass membrane protein</topology>
    </subcellularLocation>
</comment>
<evidence type="ECO:0000256" key="9">
    <source>
        <dbReference type="ARBA" id="ARBA00023136"/>
    </source>
</evidence>
<keyword evidence="6" id="KW-0547">Nucleotide-binding</keyword>
<feature type="transmembrane region" description="Helical" evidence="10">
    <location>
        <begin position="1379"/>
        <end position="1398"/>
    </location>
</feature>
<feature type="transmembrane region" description="Helical" evidence="10">
    <location>
        <begin position="1410"/>
        <end position="1433"/>
    </location>
</feature>
<dbReference type="EMBL" id="CM026424">
    <property type="protein sequence ID" value="KAG0578847.1"/>
    <property type="molecule type" value="Genomic_DNA"/>
</dbReference>
<dbReference type="GO" id="GO:0016020">
    <property type="term" value="C:membrane"/>
    <property type="evidence" value="ECO:0007669"/>
    <property type="project" value="UniProtKB-SubCell"/>
</dbReference>
<dbReference type="GO" id="GO:0005524">
    <property type="term" value="F:ATP binding"/>
    <property type="evidence" value="ECO:0007669"/>
    <property type="project" value="UniProtKB-KW"/>
</dbReference>
<organism evidence="12 13">
    <name type="scientific">Ceratodon purpureus</name>
    <name type="common">Fire moss</name>
    <name type="synonym">Dicranum purpureum</name>
    <dbReference type="NCBI Taxonomy" id="3225"/>
    <lineage>
        <taxon>Eukaryota</taxon>
        <taxon>Viridiplantae</taxon>
        <taxon>Streptophyta</taxon>
        <taxon>Embryophyta</taxon>
        <taxon>Bryophyta</taxon>
        <taxon>Bryophytina</taxon>
        <taxon>Bryopsida</taxon>
        <taxon>Dicranidae</taxon>
        <taxon>Pseudoditrichales</taxon>
        <taxon>Ditrichaceae</taxon>
        <taxon>Ceratodon</taxon>
    </lineage>
</organism>
<feature type="transmembrane region" description="Helical" evidence="10">
    <location>
        <begin position="1295"/>
        <end position="1320"/>
    </location>
</feature>
<feature type="transmembrane region" description="Helical" evidence="10">
    <location>
        <begin position="603"/>
        <end position="623"/>
    </location>
</feature>
<evidence type="ECO:0000256" key="2">
    <source>
        <dbReference type="ARBA" id="ARBA00008526"/>
    </source>
</evidence>
<dbReference type="InterPro" id="IPR056264">
    <property type="entry name" value="R2_ABCA1-4-like"/>
</dbReference>
<evidence type="ECO:0000259" key="11">
    <source>
        <dbReference type="PROSITE" id="PS50893"/>
    </source>
</evidence>
<dbReference type="InterPro" id="IPR026082">
    <property type="entry name" value="ABCA"/>
</dbReference>
<evidence type="ECO:0000256" key="6">
    <source>
        <dbReference type="ARBA" id="ARBA00022741"/>
    </source>
</evidence>
<dbReference type="Pfam" id="PF00005">
    <property type="entry name" value="ABC_tran"/>
    <property type="match status" value="2"/>
</dbReference>
<dbReference type="InterPro" id="IPR027417">
    <property type="entry name" value="P-loop_NTPase"/>
</dbReference>
<dbReference type="GO" id="GO:0140359">
    <property type="term" value="F:ABC-type transporter activity"/>
    <property type="evidence" value="ECO:0007669"/>
    <property type="project" value="InterPro"/>
</dbReference>
<dbReference type="InterPro" id="IPR013525">
    <property type="entry name" value="ABC2_TM"/>
</dbReference>
<dbReference type="GO" id="GO:0016887">
    <property type="term" value="F:ATP hydrolysis activity"/>
    <property type="evidence" value="ECO:0007669"/>
    <property type="project" value="InterPro"/>
</dbReference>
<feature type="transmembrane region" description="Helical" evidence="10">
    <location>
        <begin position="1350"/>
        <end position="1367"/>
    </location>
</feature>
<evidence type="ECO:0000313" key="13">
    <source>
        <dbReference type="Proteomes" id="UP000822688"/>
    </source>
</evidence>
<evidence type="ECO:0000256" key="3">
    <source>
        <dbReference type="ARBA" id="ARBA00022448"/>
    </source>
</evidence>
<keyword evidence="8 10" id="KW-1133">Transmembrane helix</keyword>
<dbReference type="InterPro" id="IPR003439">
    <property type="entry name" value="ABC_transporter-like_ATP-bd"/>
</dbReference>
<reference evidence="12" key="1">
    <citation type="submission" date="2020-06" db="EMBL/GenBank/DDBJ databases">
        <title>WGS assembly of Ceratodon purpureus strain R40.</title>
        <authorList>
            <person name="Carey S.B."/>
            <person name="Jenkins J."/>
            <person name="Shu S."/>
            <person name="Lovell J.T."/>
            <person name="Sreedasyam A."/>
            <person name="Maumus F."/>
            <person name="Tiley G.P."/>
            <person name="Fernandez-Pozo N."/>
            <person name="Barry K."/>
            <person name="Chen C."/>
            <person name="Wang M."/>
            <person name="Lipzen A."/>
            <person name="Daum C."/>
            <person name="Saski C.A."/>
            <person name="Payton A.C."/>
            <person name="Mcbreen J.C."/>
            <person name="Conrad R.E."/>
            <person name="Kollar L.M."/>
            <person name="Olsson S."/>
            <person name="Huttunen S."/>
            <person name="Landis J.B."/>
            <person name="Wickett N.J."/>
            <person name="Johnson M.G."/>
            <person name="Rensing S.A."/>
            <person name="Grimwood J."/>
            <person name="Schmutz J."/>
            <person name="Mcdaniel S.F."/>
        </authorList>
    </citation>
    <scope>NUCLEOTIDE SEQUENCE</scope>
    <source>
        <strain evidence="12">R40</strain>
    </source>
</reference>
<sequence>MMPAETNVELMERVSFEAKRDLDSDEDDLFNDEGGVGGDNTDDSFVLPPPFQGKHQLQAMLHRQWLFKRRGWGQTVMELISPLLMMSLVVWGWSKSKEDYYGLEFPVNSTIPLFQVLKNEYGTAQSLLQLCPPDRLLAQNVSPEELALIATLLREDVLRGLDGLQALNSTGNMTLGEALINGQQLMGGIPMSPALFSLAMKCVGSASQLQTAFDAFNQYHGPLPVPSLDGFVGLGKLIQRTIAQSGQPEEIDRFQNMFGWLLGNLLTQGRITFAPNTTEVAGLVNHLHVESEFFNELYGGTFASEKDAVDSALVNSENEKPIWAIVVVNNLDPIRGNVDYKIRMNFTTVPRTAKAMHKRRKGLRGYYKRYYTSGFLSLQDAVNSYVFKLAPKRAEANVLSEKLMWGAPFPVAAHSRNRFYQAVGPMLGLLMCLTTLYPLGMLVKALVEEKETRAKETMYIMGLKSWVFSISWATTYLVVFLLISLSVTLLLSMTVFPRSDPSLLLLLFFLFTTALISFGFFLSVFFSKAKLAAIVAPFVHFGAIMPRYIFFRASDGQAISGKSIAALLPPTAFTFGADLVGHYEGANFGITWANIFEDEFSMAWIIGLLLIDTFLYAALAWYLEQVLPSEYGSTESPLFLFSPSWWRGSHGATEAKYQKLSTSIDEVEDTGSTHNEPYAAHGRKPAVKIRDLKKVYPGGKVAVESLSLEVYEDHITALLGHNGAGKSTTISMLTGLIGPTGGDAHIWGHSIRDNMNDVRRTIGVCPQQNVLFSYLTVKEHLELFAALKGVPKLYIDQDVQDMVTRLGLSDKMNTPASSLSGGMKRKLQIGLAMMGRSRVVFLDEPTSGLDPQSRRAVWELLRTFKSGRAIILTTHYMDEADLLCDRIAIMSEGRLKCSGSSLFLKAKFGVGYNLSMTRSSAECNDTAVTALVHKYIPQAILLSSAGGELAFQLPLSNKGAFAHLFQELEQKKEELHVGGYGVSMTTLEEVFLRLASDSVTAMPLGNAVDNVNESAQMVNEPLAVNHMENGNGAAGHNKHDVVIPVSSRRLVGNNMRSTFLRAYWQMLLKRVLIARRDWKGLANSVLLPVFAISLVMLILKLNIDPAGPAIELDFRLFKPTGQRTTVPVVGLSHNDMPILGVNDYVEFQARDGMNNSVALSEDLLQTYLDIPARFGALVFNDTLWPTLNTSSIKNVNVTQIERLFNNSAYSSRVAPNPSAFNRTFNKLVQSSTGQGILSPLTVLFNTTSDHSLPALIQELMQARLKANLGDETAKLKISNHPLPLTKTEFMELQTVLSVLAALFVLIPFCYLGATFAVFVVRERMVKAKLLQMVSGASSVSYWSATYTWDLITYAATLAITMLIFELYQDKAFIGSWTKTGATLAVLMSFGASVIPLTYCYSFGFSNHANAQVAISGIHFITGFGMLVGSLVMGDIDETKALNEKLVYIYHLFPPFNLGRSLVQLSALDFRSQVMGKSTDPFKWDILGRPLTYMIAEIFGYLLLTILIDNGTLLKAGSYILACVTPASLQARQADSFTDKMPLKEDADVGNERNRVEGGQARSDTVIVQGLRKVYPSRGLEPVKVAVRDLSLGIPPRECFGFLGVNGAGKTTTLSILSGDIRPTSGEAYINGHSVLQNLSAAQKHIGYCPQFDPLLDLMTAREHLHMYANLKGVPKDAVKEVVNILVEAVGLQKYVDRVAGAYSGGNKRKLALAIALVGNPAVVFLDEPSSGMDPVARRAMWNLITDAVLERDMSVVLTTHSMEECEALCSRVGVMVAGSLVCLGSIQHIKSRFGSGYTVEMRCTRANALEAVHQFMSLKFPNSRLEEQHQTRVKYSIPVKNFTLSQVFGTLENEKDRLGLEDYSVSQSTLEQVFLSLANGQPEEIVC</sequence>
<dbReference type="Pfam" id="PF12698">
    <property type="entry name" value="ABC2_membrane_3"/>
    <property type="match status" value="2"/>
</dbReference>
<evidence type="ECO:0000256" key="7">
    <source>
        <dbReference type="ARBA" id="ARBA00022840"/>
    </source>
</evidence>
<keyword evidence="5" id="KW-0677">Repeat</keyword>
<feature type="transmembrane region" description="Helical" evidence="10">
    <location>
        <begin position="466"/>
        <end position="491"/>
    </location>
</feature>
<dbReference type="SMART" id="SM00382">
    <property type="entry name" value="AAA"/>
    <property type="match status" value="2"/>
</dbReference>